<sequence>MGNIIVGLMSQQNDYQNLRFELEESGFRDSDYIIYLNNGENDSFWASISANNDQQKNKGEEILKKLDAKKSYYFKNVDIEDAKSFDALKKEIGIRAKSEIHPSPDIRHRTPHYGLNSEIKF</sequence>
<gene>
    <name evidence="2" type="ORF">SAMN05660477_00661</name>
</gene>
<name>A0A1T5D5L6_9FLAO</name>
<dbReference type="AlphaFoldDB" id="A0A1T5D5L6"/>
<proteinExistence type="predicted"/>
<organism evidence="2 3">
    <name type="scientific">Soonwooa buanensis</name>
    <dbReference type="NCBI Taxonomy" id="619805"/>
    <lineage>
        <taxon>Bacteria</taxon>
        <taxon>Pseudomonadati</taxon>
        <taxon>Bacteroidota</taxon>
        <taxon>Flavobacteriia</taxon>
        <taxon>Flavobacteriales</taxon>
        <taxon>Weeksellaceae</taxon>
        <taxon>Chryseobacterium group</taxon>
        <taxon>Soonwooa</taxon>
    </lineage>
</organism>
<evidence type="ECO:0000256" key="1">
    <source>
        <dbReference type="SAM" id="MobiDB-lite"/>
    </source>
</evidence>
<reference evidence="2 3" key="1">
    <citation type="submission" date="2017-02" db="EMBL/GenBank/DDBJ databases">
        <authorList>
            <person name="Peterson S.W."/>
        </authorList>
    </citation>
    <scope>NUCLEOTIDE SEQUENCE [LARGE SCALE GENOMIC DNA]</scope>
    <source>
        <strain evidence="2 3">DSM 22323</strain>
    </source>
</reference>
<dbReference type="RefSeq" id="WP_079665922.1">
    <property type="nucleotide sequence ID" value="NZ_FUYZ01000001.1"/>
</dbReference>
<evidence type="ECO:0000313" key="3">
    <source>
        <dbReference type="Proteomes" id="UP000191112"/>
    </source>
</evidence>
<dbReference type="STRING" id="619805.SAMN05660477_00661"/>
<accession>A0A1T5D5L6</accession>
<protein>
    <recommendedName>
        <fullName evidence="4">Heat induced stress protein YflT</fullName>
    </recommendedName>
</protein>
<dbReference type="EMBL" id="FUYZ01000001">
    <property type="protein sequence ID" value="SKB67002.1"/>
    <property type="molecule type" value="Genomic_DNA"/>
</dbReference>
<evidence type="ECO:0008006" key="4">
    <source>
        <dbReference type="Google" id="ProtNLM"/>
    </source>
</evidence>
<evidence type="ECO:0000313" key="2">
    <source>
        <dbReference type="EMBL" id="SKB67002.1"/>
    </source>
</evidence>
<keyword evidence="3" id="KW-1185">Reference proteome</keyword>
<dbReference type="OrthoDB" id="1259979at2"/>
<feature type="region of interest" description="Disordered" evidence="1">
    <location>
        <begin position="102"/>
        <end position="121"/>
    </location>
</feature>
<dbReference type="Proteomes" id="UP000191112">
    <property type="component" value="Unassembled WGS sequence"/>
</dbReference>